<dbReference type="EMBL" id="CP065937">
    <property type="protein sequence ID" value="QQA59812.1"/>
    <property type="molecule type" value="Genomic_DNA"/>
</dbReference>
<evidence type="ECO:0000313" key="6">
    <source>
        <dbReference type="EMBL" id="GJA42506.1"/>
    </source>
</evidence>
<evidence type="ECO:0000313" key="5">
    <source>
        <dbReference type="EMBL" id="BBQ31830.1"/>
    </source>
</evidence>
<dbReference type="InterPro" id="IPR051531">
    <property type="entry name" value="N-acetyltransferase"/>
</dbReference>
<dbReference type="InterPro" id="IPR000182">
    <property type="entry name" value="GNAT_dom"/>
</dbReference>
<evidence type="ECO:0000256" key="1">
    <source>
        <dbReference type="ARBA" id="ARBA00022679"/>
    </source>
</evidence>
<evidence type="ECO:0000256" key="2">
    <source>
        <dbReference type="ARBA" id="ARBA00023315"/>
    </source>
</evidence>
<dbReference type="AlphaFoldDB" id="A0A3G9IKU5"/>
<sequence length="184" mass="21074">MTTLPHIATPRTRLTVLTPERACLMVDFYLRNRAHLSPWEPRREESFYTLAHWQTRLRDGYGHYFEGSAVQLVALDPRGERVLATCNFTNIVMGMFKACHLGYAIDKEHEGQGLMQEVVAAGIDHLFRERGLHRIMASYMPANLRSGALLERLGFEQEGYARDYLMINGRWEDHVLTALINPAG</sequence>
<name>A0A3G9IKU5_AERCA</name>
<dbReference type="Proteomes" id="UP001163285">
    <property type="component" value="Chromosome"/>
</dbReference>
<protein>
    <submittedName>
        <fullName evidence="5">Alanine acetyltransferase</fullName>
    </submittedName>
    <submittedName>
        <fullName evidence="8">GNAT family N-acetyltransferase</fullName>
        <ecNumber evidence="8">2.3.1.-</ecNumber>
    </submittedName>
</protein>
<dbReference type="PANTHER" id="PTHR43792:SF8">
    <property type="entry name" value="[RIBOSOMAL PROTEIN US5]-ALANINE N-ACETYLTRANSFERASE"/>
    <property type="match status" value="1"/>
</dbReference>
<reference evidence="5 9" key="1">
    <citation type="submission" date="2019-12" db="EMBL/GenBank/DDBJ databases">
        <title>complete genome sequences of Aeromonas caviae str. WP2-W18-ESBL-01 isolated from wastewater treatment plant effluent.</title>
        <authorList>
            <person name="Sekizuka T."/>
            <person name="Itokawa K."/>
            <person name="Yatsu K."/>
            <person name="Inamine Y."/>
            <person name="Kuroda M."/>
        </authorList>
    </citation>
    <scope>NUCLEOTIDE SEQUENCE [LARGE SCALE GENOMIC DNA]</scope>
    <source>
        <strain evidence="5 9">WP2-W18-ESBL-01</strain>
    </source>
</reference>
<reference evidence="7" key="2">
    <citation type="submission" date="2020-12" db="EMBL/GenBank/DDBJ databases">
        <title>GES Beta-lactamases isolated from hospital effluents in Brazil.</title>
        <authorList>
            <person name="Conte D."/>
            <person name="Mesa D."/>
            <person name="Palmeiro J.K."/>
            <person name="Dalla-Costa L.M."/>
        </authorList>
    </citation>
    <scope>NUCLEOTIDE SEQUENCE [LARGE SCALE GENOMIC DNA]</scope>
    <source>
        <strain evidence="7">Aero21</strain>
    </source>
</reference>
<organism evidence="8 10">
    <name type="scientific">Aeromonas caviae</name>
    <name type="common">Aeromonas punctata</name>
    <dbReference type="NCBI Taxonomy" id="648"/>
    <lineage>
        <taxon>Bacteria</taxon>
        <taxon>Pseudomonadati</taxon>
        <taxon>Pseudomonadota</taxon>
        <taxon>Gammaproteobacteria</taxon>
        <taxon>Aeromonadales</taxon>
        <taxon>Aeromonadaceae</taxon>
        <taxon>Aeromonas</taxon>
    </lineage>
</organism>
<comment type="similarity">
    <text evidence="3">Belongs to the acetyltransferase family. RimJ subfamily.</text>
</comment>
<evidence type="ECO:0000256" key="3">
    <source>
        <dbReference type="ARBA" id="ARBA00038502"/>
    </source>
</evidence>
<dbReference type="SUPFAM" id="SSF55729">
    <property type="entry name" value="Acyl-CoA N-acyltransferases (Nat)"/>
    <property type="match status" value="1"/>
</dbReference>
<feature type="domain" description="N-acetyltransferase" evidence="4">
    <location>
        <begin position="26"/>
        <end position="177"/>
    </location>
</feature>
<keyword evidence="2 8" id="KW-0012">Acyltransferase</keyword>
<evidence type="ECO:0000313" key="7">
    <source>
        <dbReference type="EMBL" id="QQA59812.1"/>
    </source>
</evidence>
<dbReference type="PANTHER" id="PTHR43792">
    <property type="entry name" value="GNAT FAMILY, PUTATIVE (AFU_ORTHOLOGUE AFUA_3G00765)-RELATED-RELATED"/>
    <property type="match status" value="1"/>
</dbReference>
<dbReference type="GO" id="GO:0008999">
    <property type="term" value="F:protein-N-terminal-alanine acetyltransferase activity"/>
    <property type="evidence" value="ECO:0007669"/>
    <property type="project" value="TreeGrafter"/>
</dbReference>
<reference evidence="6" key="3">
    <citation type="submission" date="2021-07" db="EMBL/GenBank/DDBJ databases">
        <title>Draft genome sequence of carbapenem-resistant Aeromonas spp. in Japan.</title>
        <authorList>
            <person name="Maehana S."/>
            <person name="Suzuki M."/>
            <person name="Kitasato H."/>
        </authorList>
    </citation>
    <scope>NUCLEOTIDE SEQUENCE</scope>
    <source>
        <strain evidence="6">KAM343</strain>
    </source>
</reference>
<dbReference type="Gene3D" id="3.40.630.30">
    <property type="match status" value="1"/>
</dbReference>
<dbReference type="PROSITE" id="PS51186">
    <property type="entry name" value="GNAT"/>
    <property type="match status" value="1"/>
</dbReference>
<reference evidence="8" key="4">
    <citation type="submission" date="2023-04" db="EMBL/GenBank/DDBJ databases">
        <title>Whole Genome Sequence of Multi-drug resistant Aeromonas caviae as a gut pathogen in newborn.</title>
        <authorList>
            <person name="Jadhav S.V."/>
            <person name="Saroj S.D."/>
            <person name="Saha U.B."/>
            <person name="Sen S."/>
            <person name="Kher A."/>
        </authorList>
    </citation>
    <scope>NUCLEOTIDE SEQUENCE</scope>
    <source>
        <strain evidence="8">SVJ23</strain>
    </source>
</reference>
<gene>
    <name evidence="7" type="ORF">JC965_16370</name>
    <name evidence="6" type="ORF">KAM343_33020</name>
    <name evidence="8" type="ORF">OJY61_18785</name>
    <name evidence="5" type="ORF">WP2W18E01_34120</name>
</gene>
<dbReference type="GO" id="GO:0005737">
    <property type="term" value="C:cytoplasm"/>
    <property type="evidence" value="ECO:0007669"/>
    <property type="project" value="TreeGrafter"/>
</dbReference>
<dbReference type="Proteomes" id="UP000515756">
    <property type="component" value="Chromosome"/>
</dbReference>
<keyword evidence="1 8" id="KW-0808">Transferase</keyword>
<dbReference type="Pfam" id="PF13302">
    <property type="entry name" value="Acetyltransf_3"/>
    <property type="match status" value="1"/>
</dbReference>
<dbReference type="EMBL" id="BPNI01000084">
    <property type="protein sequence ID" value="GJA42506.1"/>
    <property type="molecule type" value="Genomic_DNA"/>
</dbReference>
<evidence type="ECO:0000313" key="9">
    <source>
        <dbReference type="Proteomes" id="UP000515756"/>
    </source>
</evidence>
<evidence type="ECO:0000313" key="10">
    <source>
        <dbReference type="Proteomes" id="UP001163285"/>
    </source>
</evidence>
<dbReference type="Proteomes" id="UP000886939">
    <property type="component" value="Unassembled WGS sequence"/>
</dbReference>
<dbReference type="EMBL" id="CP110176">
    <property type="protein sequence ID" value="UZC85853.1"/>
    <property type="molecule type" value="Genomic_DNA"/>
</dbReference>
<accession>A0A3G9IKU5</accession>
<dbReference type="InterPro" id="IPR016181">
    <property type="entry name" value="Acyl_CoA_acyltransferase"/>
</dbReference>
<dbReference type="EMBL" id="AP021927">
    <property type="protein sequence ID" value="BBQ31830.1"/>
    <property type="molecule type" value="Genomic_DNA"/>
</dbReference>
<dbReference type="RefSeq" id="WP_041212415.1">
    <property type="nucleotide sequence ID" value="NZ_AP019195.1"/>
</dbReference>
<dbReference type="EC" id="2.3.1.-" evidence="8"/>
<proteinExistence type="inferred from homology"/>
<evidence type="ECO:0000313" key="8">
    <source>
        <dbReference type="EMBL" id="UZC85853.1"/>
    </source>
</evidence>
<evidence type="ECO:0000259" key="4">
    <source>
        <dbReference type="PROSITE" id="PS51186"/>
    </source>
</evidence>